<feature type="region of interest" description="Disordered" evidence="1">
    <location>
        <begin position="122"/>
        <end position="143"/>
    </location>
</feature>
<feature type="region of interest" description="Disordered" evidence="1">
    <location>
        <begin position="40"/>
        <end position="99"/>
    </location>
</feature>
<dbReference type="AlphaFoldDB" id="K3YK30"/>
<dbReference type="Proteomes" id="UP000004995">
    <property type="component" value="Unassembled WGS sequence"/>
</dbReference>
<accession>K3YK30</accession>
<evidence type="ECO:0000313" key="3">
    <source>
        <dbReference type="Proteomes" id="UP000004995"/>
    </source>
</evidence>
<evidence type="ECO:0000256" key="1">
    <source>
        <dbReference type="SAM" id="MobiDB-lite"/>
    </source>
</evidence>
<proteinExistence type="predicted"/>
<dbReference type="HOGENOM" id="CLU_1809550_0_0_1"/>
<organism evidence="2 3">
    <name type="scientific">Setaria italica</name>
    <name type="common">Foxtail millet</name>
    <name type="synonym">Panicum italicum</name>
    <dbReference type="NCBI Taxonomy" id="4555"/>
    <lineage>
        <taxon>Eukaryota</taxon>
        <taxon>Viridiplantae</taxon>
        <taxon>Streptophyta</taxon>
        <taxon>Embryophyta</taxon>
        <taxon>Tracheophyta</taxon>
        <taxon>Spermatophyta</taxon>
        <taxon>Magnoliopsida</taxon>
        <taxon>Liliopsida</taxon>
        <taxon>Poales</taxon>
        <taxon>Poaceae</taxon>
        <taxon>PACMAD clade</taxon>
        <taxon>Panicoideae</taxon>
        <taxon>Panicodae</taxon>
        <taxon>Paniceae</taxon>
        <taxon>Cenchrinae</taxon>
        <taxon>Setaria</taxon>
    </lineage>
</organism>
<name>K3YK30_SETIT</name>
<dbReference type="EnsemblPlants" id="KQL01249">
    <property type="protein sequence ID" value="KQL01249"/>
    <property type="gene ID" value="SETIT_014599mg"/>
</dbReference>
<keyword evidence="3" id="KW-1185">Reference proteome</keyword>
<reference evidence="2" key="2">
    <citation type="submission" date="2018-08" db="UniProtKB">
        <authorList>
            <consortium name="EnsemblPlants"/>
        </authorList>
    </citation>
    <scope>IDENTIFICATION</scope>
    <source>
        <strain evidence="2">Yugu1</strain>
    </source>
</reference>
<feature type="compositionally biased region" description="Basic and acidic residues" evidence="1">
    <location>
        <begin position="69"/>
        <end position="88"/>
    </location>
</feature>
<sequence>MDRPALARFGPNDQALAAVVVAPQRRRMARFLATTGEEGIKKGWGLGRSEGGSQCSARGGVRAAGGAAGEERRPTATDALPCRRGEKRGGRRGSAWGGVRAARARRCSARVRKGGQWCHAWGGLEERGRSDGRSSGRGVATAE</sequence>
<protein>
    <submittedName>
        <fullName evidence="2">Uncharacterized protein</fullName>
    </submittedName>
</protein>
<dbReference type="EMBL" id="AGNK02003663">
    <property type="status" value="NOT_ANNOTATED_CDS"/>
    <property type="molecule type" value="Genomic_DNA"/>
</dbReference>
<feature type="compositionally biased region" description="Basic and acidic residues" evidence="1">
    <location>
        <begin position="124"/>
        <end position="134"/>
    </location>
</feature>
<reference evidence="3" key="1">
    <citation type="journal article" date="2012" name="Nat. Biotechnol.">
        <title>Reference genome sequence of the model plant Setaria.</title>
        <authorList>
            <person name="Bennetzen J.L."/>
            <person name="Schmutz J."/>
            <person name="Wang H."/>
            <person name="Percifield R."/>
            <person name="Hawkins J."/>
            <person name="Pontaroli A.C."/>
            <person name="Estep M."/>
            <person name="Feng L."/>
            <person name="Vaughn J.N."/>
            <person name="Grimwood J."/>
            <person name="Jenkins J."/>
            <person name="Barry K."/>
            <person name="Lindquist E."/>
            <person name="Hellsten U."/>
            <person name="Deshpande S."/>
            <person name="Wang X."/>
            <person name="Wu X."/>
            <person name="Mitros T."/>
            <person name="Triplett J."/>
            <person name="Yang X."/>
            <person name="Ye C.Y."/>
            <person name="Mauro-Herrera M."/>
            <person name="Wang L."/>
            <person name="Li P."/>
            <person name="Sharma M."/>
            <person name="Sharma R."/>
            <person name="Ronald P.C."/>
            <person name="Panaud O."/>
            <person name="Kellogg E.A."/>
            <person name="Brutnell T.P."/>
            <person name="Doust A.N."/>
            <person name="Tuskan G.A."/>
            <person name="Rokhsar D."/>
            <person name="Devos K.M."/>
        </authorList>
    </citation>
    <scope>NUCLEOTIDE SEQUENCE [LARGE SCALE GENOMIC DNA]</scope>
    <source>
        <strain evidence="3">cv. Yugu1</strain>
    </source>
</reference>
<dbReference type="InParanoid" id="K3YK30"/>
<dbReference type="Gramene" id="KQL01249">
    <property type="protein sequence ID" value="KQL01249"/>
    <property type="gene ID" value="SETIT_014599mg"/>
</dbReference>
<evidence type="ECO:0000313" key="2">
    <source>
        <dbReference type="EnsemblPlants" id="KQL01249"/>
    </source>
</evidence>